<keyword evidence="3" id="KW-1185">Reference proteome</keyword>
<gene>
    <name evidence="2" type="ORF">EV146_104394</name>
</gene>
<feature type="transmembrane region" description="Helical" evidence="1">
    <location>
        <begin position="20"/>
        <end position="42"/>
    </location>
</feature>
<proteinExistence type="predicted"/>
<name>A0A4R2BJY3_9BACI</name>
<keyword evidence="1" id="KW-0472">Membrane</keyword>
<feature type="transmembrane region" description="Helical" evidence="1">
    <location>
        <begin position="113"/>
        <end position="134"/>
    </location>
</feature>
<feature type="transmembrane region" description="Helical" evidence="1">
    <location>
        <begin position="80"/>
        <end position="101"/>
    </location>
</feature>
<dbReference type="Proteomes" id="UP000295689">
    <property type="component" value="Unassembled WGS sequence"/>
</dbReference>
<feature type="transmembrane region" description="Helical" evidence="1">
    <location>
        <begin position="48"/>
        <end position="68"/>
    </location>
</feature>
<accession>A0A4R2BJY3</accession>
<evidence type="ECO:0000313" key="3">
    <source>
        <dbReference type="Proteomes" id="UP000295689"/>
    </source>
</evidence>
<protein>
    <submittedName>
        <fullName evidence="2">Uncharacterized protein</fullName>
    </submittedName>
</protein>
<evidence type="ECO:0000313" key="2">
    <source>
        <dbReference type="EMBL" id="TCN26284.1"/>
    </source>
</evidence>
<dbReference type="InterPro" id="IPR020509">
    <property type="entry name" value="Uncharacterised_YnzE"/>
</dbReference>
<dbReference type="EMBL" id="SLVV01000004">
    <property type="protein sequence ID" value="TCN26284.1"/>
    <property type="molecule type" value="Genomic_DNA"/>
</dbReference>
<sequence length="136" mass="15466">MEKCESPYYRQFWGGSMLNIIWGILLWGAATFIFRFFGHLFLLPGEPLLLLLTFLLAVPVIAGAVYPYYHARKIPETERLSAAVQIALPGMLLDIFSVVFFRNVFPNLQADTGPLFAAWLLWAYSLLLLSGFSFKK</sequence>
<organism evidence="2 3">
    <name type="scientific">Mesobacillus foraminis</name>
    <dbReference type="NCBI Taxonomy" id="279826"/>
    <lineage>
        <taxon>Bacteria</taxon>
        <taxon>Bacillati</taxon>
        <taxon>Bacillota</taxon>
        <taxon>Bacilli</taxon>
        <taxon>Bacillales</taxon>
        <taxon>Bacillaceae</taxon>
        <taxon>Mesobacillus</taxon>
    </lineage>
</organism>
<comment type="caution">
    <text evidence="2">The sequence shown here is derived from an EMBL/GenBank/DDBJ whole genome shotgun (WGS) entry which is preliminary data.</text>
</comment>
<evidence type="ECO:0000256" key="1">
    <source>
        <dbReference type="SAM" id="Phobius"/>
    </source>
</evidence>
<keyword evidence="1" id="KW-0812">Transmembrane</keyword>
<reference evidence="2 3" key="1">
    <citation type="journal article" date="2015" name="Stand. Genomic Sci.">
        <title>Genomic Encyclopedia of Bacterial and Archaeal Type Strains, Phase III: the genomes of soil and plant-associated and newly described type strains.</title>
        <authorList>
            <person name="Whitman W.B."/>
            <person name="Woyke T."/>
            <person name="Klenk H.P."/>
            <person name="Zhou Y."/>
            <person name="Lilburn T.G."/>
            <person name="Beck B.J."/>
            <person name="De Vos P."/>
            <person name="Vandamme P."/>
            <person name="Eisen J.A."/>
            <person name="Garrity G."/>
            <person name="Hugenholtz P."/>
            <person name="Kyrpides N.C."/>
        </authorList>
    </citation>
    <scope>NUCLEOTIDE SEQUENCE [LARGE SCALE GENOMIC DNA]</scope>
    <source>
        <strain evidence="2 3">CV53</strain>
    </source>
</reference>
<dbReference type="AlphaFoldDB" id="A0A4R2BJY3"/>
<keyword evidence="1" id="KW-1133">Transmembrane helix</keyword>
<dbReference type="Pfam" id="PF17329">
    <property type="entry name" value="DUF5367"/>
    <property type="match status" value="1"/>
</dbReference>